<dbReference type="EMBL" id="UINC01001294">
    <property type="protein sequence ID" value="SUZ76881.1"/>
    <property type="molecule type" value="Genomic_DNA"/>
</dbReference>
<feature type="transmembrane region" description="Helical" evidence="10">
    <location>
        <begin position="64"/>
        <end position="89"/>
    </location>
</feature>
<keyword evidence="6 10" id="KW-1133">Transmembrane helix</keyword>
<evidence type="ECO:0000256" key="3">
    <source>
        <dbReference type="ARBA" id="ARBA00022449"/>
    </source>
</evidence>
<dbReference type="CDD" id="cd13137">
    <property type="entry name" value="MATE_NorM_like"/>
    <property type="match status" value="1"/>
</dbReference>
<dbReference type="GO" id="GO:0005886">
    <property type="term" value="C:plasma membrane"/>
    <property type="evidence" value="ECO:0007669"/>
    <property type="project" value="UniProtKB-SubCell"/>
</dbReference>
<evidence type="ECO:0000256" key="2">
    <source>
        <dbReference type="ARBA" id="ARBA00022448"/>
    </source>
</evidence>
<keyword evidence="5 10" id="KW-0812">Transmembrane</keyword>
<feature type="transmembrane region" description="Helical" evidence="10">
    <location>
        <begin position="208"/>
        <end position="233"/>
    </location>
</feature>
<reference evidence="11" key="1">
    <citation type="submission" date="2018-05" db="EMBL/GenBank/DDBJ databases">
        <authorList>
            <person name="Lanie J.A."/>
            <person name="Ng W.-L."/>
            <person name="Kazmierczak K.M."/>
            <person name="Andrzejewski T.M."/>
            <person name="Davidsen T.M."/>
            <person name="Wayne K.J."/>
            <person name="Tettelin H."/>
            <person name="Glass J.I."/>
            <person name="Rusch D."/>
            <person name="Podicherti R."/>
            <person name="Tsui H.-C.T."/>
            <person name="Winkler M.E."/>
        </authorList>
    </citation>
    <scope>NUCLEOTIDE SEQUENCE</scope>
</reference>
<dbReference type="GO" id="GO:0042910">
    <property type="term" value="F:xenobiotic transmembrane transporter activity"/>
    <property type="evidence" value="ECO:0007669"/>
    <property type="project" value="InterPro"/>
</dbReference>
<dbReference type="PANTHER" id="PTHR43298">
    <property type="entry name" value="MULTIDRUG RESISTANCE PROTEIN NORM-RELATED"/>
    <property type="match status" value="1"/>
</dbReference>
<dbReference type="PANTHER" id="PTHR43298:SF2">
    <property type="entry name" value="FMN_FAD EXPORTER YEEO-RELATED"/>
    <property type="match status" value="1"/>
</dbReference>
<dbReference type="InterPro" id="IPR048279">
    <property type="entry name" value="MdtK-like"/>
</dbReference>
<evidence type="ECO:0000256" key="10">
    <source>
        <dbReference type="SAM" id="Phobius"/>
    </source>
</evidence>
<proteinExistence type="predicted"/>
<protein>
    <recommendedName>
        <fullName evidence="9">Multidrug-efflux transporter</fullName>
    </recommendedName>
</protein>
<keyword evidence="3" id="KW-0050">Antiport</keyword>
<dbReference type="PIRSF" id="PIRSF006603">
    <property type="entry name" value="DinF"/>
    <property type="match status" value="1"/>
</dbReference>
<keyword evidence="7" id="KW-0406">Ion transport</keyword>
<accession>A0A381QC23</accession>
<dbReference type="GO" id="GO:0015297">
    <property type="term" value="F:antiporter activity"/>
    <property type="evidence" value="ECO:0007669"/>
    <property type="project" value="UniProtKB-KW"/>
</dbReference>
<feature type="transmembrane region" description="Helical" evidence="10">
    <location>
        <begin position="405"/>
        <end position="426"/>
    </location>
</feature>
<evidence type="ECO:0000256" key="4">
    <source>
        <dbReference type="ARBA" id="ARBA00022475"/>
    </source>
</evidence>
<dbReference type="Pfam" id="PF01554">
    <property type="entry name" value="MatE"/>
    <property type="match status" value="2"/>
</dbReference>
<evidence type="ECO:0000256" key="1">
    <source>
        <dbReference type="ARBA" id="ARBA00004651"/>
    </source>
</evidence>
<evidence type="ECO:0000256" key="9">
    <source>
        <dbReference type="ARBA" id="ARBA00031636"/>
    </source>
</evidence>
<dbReference type="GO" id="GO:0006811">
    <property type="term" value="P:monoatomic ion transport"/>
    <property type="evidence" value="ECO:0007669"/>
    <property type="project" value="UniProtKB-KW"/>
</dbReference>
<name>A0A381QC23_9ZZZZ</name>
<feature type="non-terminal residue" evidence="11">
    <location>
        <position position="1"/>
    </location>
</feature>
<gene>
    <name evidence="11" type="ORF">METZ01_LOCUS29735</name>
</gene>
<evidence type="ECO:0000256" key="8">
    <source>
        <dbReference type="ARBA" id="ARBA00023136"/>
    </source>
</evidence>
<evidence type="ECO:0000313" key="11">
    <source>
        <dbReference type="EMBL" id="SUZ76881.1"/>
    </source>
</evidence>
<organism evidence="11">
    <name type="scientific">marine metagenome</name>
    <dbReference type="NCBI Taxonomy" id="408172"/>
    <lineage>
        <taxon>unclassified sequences</taxon>
        <taxon>metagenomes</taxon>
        <taxon>ecological metagenomes</taxon>
    </lineage>
</organism>
<evidence type="ECO:0000256" key="7">
    <source>
        <dbReference type="ARBA" id="ARBA00023065"/>
    </source>
</evidence>
<dbReference type="NCBIfam" id="TIGR00797">
    <property type="entry name" value="matE"/>
    <property type="match status" value="1"/>
</dbReference>
<feature type="transmembrane region" description="Helical" evidence="10">
    <location>
        <begin position="177"/>
        <end position="196"/>
    </location>
</feature>
<evidence type="ECO:0000256" key="6">
    <source>
        <dbReference type="ARBA" id="ARBA00022989"/>
    </source>
</evidence>
<feature type="transmembrane region" description="Helical" evidence="10">
    <location>
        <begin position="432"/>
        <end position="453"/>
    </location>
</feature>
<keyword evidence="4" id="KW-1003">Cell membrane</keyword>
<feature type="transmembrane region" description="Helical" evidence="10">
    <location>
        <begin position="296"/>
        <end position="319"/>
    </location>
</feature>
<keyword evidence="8 10" id="KW-0472">Membrane</keyword>
<comment type="subcellular location">
    <subcellularLocation>
        <location evidence="1">Cell membrane</location>
        <topology evidence="1">Multi-pass membrane protein</topology>
    </subcellularLocation>
</comment>
<keyword evidence="2" id="KW-0813">Transport</keyword>
<feature type="transmembrane region" description="Helical" evidence="10">
    <location>
        <begin position="374"/>
        <end position="393"/>
    </location>
</feature>
<feature type="transmembrane region" description="Helical" evidence="10">
    <location>
        <begin position="144"/>
        <end position="165"/>
    </location>
</feature>
<evidence type="ECO:0000256" key="5">
    <source>
        <dbReference type="ARBA" id="ARBA00022692"/>
    </source>
</evidence>
<feature type="transmembrane region" description="Helical" evidence="10">
    <location>
        <begin position="331"/>
        <end position="354"/>
    </location>
</feature>
<sequence>VSDQTKHIGFDRSIVEGPIRGAVWKLAWPTMLQNIIGGVQGIIDHTMVGNYVGYVGNAAIGVSWQIFLVVIVFISSLFTGMGILVARFAGANEPEKVNRTVYQAFLTSVMLVLLVMAPIGYAASPFLLDLVNATAEVQAEALPYLRIMFVFSFGMLMFFMLGGALRSAGDARTPLRLGIALTILNIALSVILIRGMGPIPAFGTTGAAMGTVIAGASISVYALFKLFGGRWVVQFQRGMSWRPDYVIIKQLFKFGLPTGIQGIAMNVGGVILLGFIGSLTMGAQAQAAYVVSYTQLFSFITWTSVGIMGATAAVAGQNLGAGNPDRTSRAVHVAAGFGLLLATAIGSTFLLVPTRLLGVFGMDDPIVVDLGVELLRYLALSGLFITVALAFTGGLQGTGDTKSPLYISIVSQMIIPVGLCWGIQTFSTLDPADIWLAIVFGHLTRAILSVIVFNRGKWRGIKVEIGSARA</sequence>
<feature type="transmembrane region" description="Helical" evidence="10">
    <location>
        <begin position="254"/>
        <end position="276"/>
    </location>
</feature>
<dbReference type="InterPro" id="IPR002528">
    <property type="entry name" value="MATE_fam"/>
</dbReference>
<feature type="transmembrane region" description="Helical" evidence="10">
    <location>
        <begin position="101"/>
        <end position="124"/>
    </location>
</feature>
<dbReference type="AlphaFoldDB" id="A0A381QC23"/>
<dbReference type="InterPro" id="IPR050222">
    <property type="entry name" value="MATE_MdtK"/>
</dbReference>